<protein>
    <submittedName>
        <fullName evidence="1">Uncharacterized protein</fullName>
    </submittedName>
</protein>
<evidence type="ECO:0000313" key="2">
    <source>
        <dbReference type="Proteomes" id="UP000053105"/>
    </source>
</evidence>
<accession>A0A0M9ACE8</accession>
<evidence type="ECO:0000313" key="1">
    <source>
        <dbReference type="EMBL" id="KOX80413.1"/>
    </source>
</evidence>
<dbReference type="Proteomes" id="UP000053105">
    <property type="component" value="Unassembled WGS sequence"/>
</dbReference>
<sequence length="336" mass="38613">MSNFLGRSQPFILVCVYEFRNLAYGIGYEAYAGLLLTTNSGTSVSLIPPRSSRESQFHKDSFFSCGVTVFEATRPIALTESPEPRCKTSAIGATNGETSNSEKFFHVDNKYFYVFSPILYIDLNSSPDMACHWSLLSPATRHVDKQAWFEILGNFSGCVFFHFTHRAEVRVYSSVEVKSIGFKKICLKLQVWNCVMYVCLDIKKHPHVHPIGIESHCFQYYCDEVRMRRGNGPVIVWPNIGQMSTRNQFHRTFERNIFPIGSPLQTSDILEETVHNTYNFLAISLLQSYNASTSQPLYTVSYQISFIELTFTTKKEIKKRKKKNRSYIINSDENKR</sequence>
<name>A0A0M9ACE8_9HYME</name>
<dbReference type="EMBL" id="KQ435701">
    <property type="protein sequence ID" value="KOX80413.1"/>
    <property type="molecule type" value="Genomic_DNA"/>
</dbReference>
<dbReference type="AlphaFoldDB" id="A0A0M9ACE8"/>
<keyword evidence="2" id="KW-1185">Reference proteome</keyword>
<organism evidence="1 2">
    <name type="scientific">Melipona quadrifasciata</name>
    <dbReference type="NCBI Taxonomy" id="166423"/>
    <lineage>
        <taxon>Eukaryota</taxon>
        <taxon>Metazoa</taxon>
        <taxon>Ecdysozoa</taxon>
        <taxon>Arthropoda</taxon>
        <taxon>Hexapoda</taxon>
        <taxon>Insecta</taxon>
        <taxon>Pterygota</taxon>
        <taxon>Neoptera</taxon>
        <taxon>Endopterygota</taxon>
        <taxon>Hymenoptera</taxon>
        <taxon>Apocrita</taxon>
        <taxon>Aculeata</taxon>
        <taxon>Apoidea</taxon>
        <taxon>Anthophila</taxon>
        <taxon>Apidae</taxon>
        <taxon>Melipona</taxon>
    </lineage>
</organism>
<gene>
    <name evidence="1" type="ORF">WN51_06702</name>
</gene>
<proteinExistence type="predicted"/>
<reference evidence="1 2" key="1">
    <citation type="submission" date="2015-07" db="EMBL/GenBank/DDBJ databases">
        <title>The genome of Melipona quadrifasciata.</title>
        <authorList>
            <person name="Pan H."/>
            <person name="Kapheim K."/>
        </authorList>
    </citation>
    <scope>NUCLEOTIDE SEQUENCE [LARGE SCALE GENOMIC DNA]</scope>
    <source>
        <strain evidence="1">0111107301</strain>
        <tissue evidence="1">Whole body</tissue>
    </source>
</reference>